<dbReference type="AlphaFoldDB" id="A0A395JQP9"/>
<gene>
    <name evidence="2" type="ORF">DFR28_10134</name>
</gene>
<organism evidence="2 3">
    <name type="scientific">Arenicella xantha</name>
    <dbReference type="NCBI Taxonomy" id="644221"/>
    <lineage>
        <taxon>Bacteria</taxon>
        <taxon>Pseudomonadati</taxon>
        <taxon>Pseudomonadota</taxon>
        <taxon>Gammaproteobacteria</taxon>
        <taxon>Arenicellales</taxon>
        <taxon>Arenicellaceae</taxon>
        <taxon>Arenicella</taxon>
    </lineage>
</organism>
<keyword evidence="3" id="KW-1185">Reference proteome</keyword>
<name>A0A395JQP9_9GAMM</name>
<protein>
    <recommendedName>
        <fullName evidence="1">Transglycosylase SLT domain-containing protein</fullName>
    </recommendedName>
</protein>
<dbReference type="InParanoid" id="A0A395JQP9"/>
<comment type="caution">
    <text evidence="2">The sequence shown here is derived from an EMBL/GenBank/DDBJ whole genome shotgun (WGS) entry which is preliminary data.</text>
</comment>
<dbReference type="CDD" id="cd00442">
    <property type="entry name" value="Lyz-like"/>
    <property type="match status" value="1"/>
</dbReference>
<reference evidence="2 3" key="1">
    <citation type="submission" date="2018-06" db="EMBL/GenBank/DDBJ databases">
        <title>Genomic Encyclopedia of Type Strains, Phase IV (KMG-IV): sequencing the most valuable type-strain genomes for metagenomic binning, comparative biology and taxonomic classification.</title>
        <authorList>
            <person name="Goeker M."/>
        </authorList>
    </citation>
    <scope>NUCLEOTIDE SEQUENCE [LARGE SCALE GENOMIC DNA]</scope>
    <source>
        <strain evidence="2 3">DSM 24032</strain>
    </source>
</reference>
<evidence type="ECO:0000313" key="3">
    <source>
        <dbReference type="Proteomes" id="UP000253083"/>
    </source>
</evidence>
<dbReference type="SUPFAM" id="SSF53955">
    <property type="entry name" value="Lysozyme-like"/>
    <property type="match status" value="1"/>
</dbReference>
<dbReference type="InterPro" id="IPR045795">
    <property type="entry name" value="SLT_4"/>
</dbReference>
<dbReference type="Gene3D" id="1.10.530.10">
    <property type="match status" value="1"/>
</dbReference>
<dbReference type="RefSeq" id="WP_113952284.1">
    <property type="nucleotide sequence ID" value="NZ_QNRT01000001.1"/>
</dbReference>
<dbReference type="InterPro" id="IPR023346">
    <property type="entry name" value="Lysozyme-like_dom_sf"/>
</dbReference>
<dbReference type="PROSITE" id="PS51257">
    <property type="entry name" value="PROKAR_LIPOPROTEIN"/>
    <property type="match status" value="1"/>
</dbReference>
<feature type="domain" description="Transglycosylase SLT" evidence="1">
    <location>
        <begin position="11"/>
        <end position="193"/>
    </location>
</feature>
<dbReference type="Pfam" id="PF19489">
    <property type="entry name" value="SLT_4"/>
    <property type="match status" value="1"/>
</dbReference>
<dbReference type="Proteomes" id="UP000253083">
    <property type="component" value="Unassembled WGS sequence"/>
</dbReference>
<proteinExistence type="predicted"/>
<dbReference type="OrthoDB" id="9789144at2"/>
<dbReference type="EMBL" id="QNRT01000001">
    <property type="protein sequence ID" value="RBP52652.1"/>
    <property type="molecule type" value="Genomic_DNA"/>
</dbReference>
<evidence type="ECO:0000313" key="2">
    <source>
        <dbReference type="EMBL" id="RBP52652.1"/>
    </source>
</evidence>
<evidence type="ECO:0000259" key="1">
    <source>
        <dbReference type="Pfam" id="PF19489"/>
    </source>
</evidence>
<sequence length="205" mass="23448">MFSIRILRLLVVASICGLLIGCASRPLSNKEDVCAIFNDKPHWYQAAKRSTERWGGPIHVPMAIIYQESTFTADAKPKMQYFLGIIPTGRPSDAYGYAQALKSTWREYEIAVGSRSPDRDDFSDAVDFVLWYMNVTYQRNGVSKWDAYGHYLNYHEGQGGYSRGSHLSKQWLLNTAKRVDTRAKKFATQLSQCRAELDSKKRGWF</sequence>
<accession>A0A395JQP9</accession>